<dbReference type="InterPro" id="IPR017871">
    <property type="entry name" value="ABC_transporter-like_CS"/>
</dbReference>
<dbReference type="CDD" id="cd03257">
    <property type="entry name" value="ABC_NikE_OppD_transporters"/>
    <property type="match status" value="1"/>
</dbReference>
<dbReference type="AlphaFoldDB" id="A0A543HTT8"/>
<name>A0A543HTT8_9MICO</name>
<evidence type="ECO:0000256" key="8">
    <source>
        <dbReference type="SAM" id="MobiDB-lite"/>
    </source>
</evidence>
<organism evidence="10 11">
    <name type="scientific">Humibacillus xanthopallidus</name>
    <dbReference type="NCBI Taxonomy" id="412689"/>
    <lineage>
        <taxon>Bacteria</taxon>
        <taxon>Bacillati</taxon>
        <taxon>Actinomycetota</taxon>
        <taxon>Actinomycetes</taxon>
        <taxon>Micrococcales</taxon>
        <taxon>Intrasporangiaceae</taxon>
        <taxon>Humibacillus</taxon>
    </lineage>
</organism>
<evidence type="ECO:0000256" key="5">
    <source>
        <dbReference type="ARBA" id="ARBA00022741"/>
    </source>
</evidence>
<keyword evidence="11" id="KW-1185">Reference proteome</keyword>
<dbReference type="RefSeq" id="WP_260439662.1">
    <property type="nucleotide sequence ID" value="NZ_VFPM01000002.1"/>
</dbReference>
<evidence type="ECO:0000313" key="10">
    <source>
        <dbReference type="EMBL" id="TQM61776.1"/>
    </source>
</evidence>
<keyword evidence="6 10" id="KW-0067">ATP-binding</keyword>
<evidence type="ECO:0000259" key="9">
    <source>
        <dbReference type="PROSITE" id="PS50893"/>
    </source>
</evidence>
<dbReference type="Pfam" id="PF08352">
    <property type="entry name" value="oligo_HPY"/>
    <property type="match status" value="1"/>
</dbReference>
<dbReference type="PANTHER" id="PTHR43297:SF2">
    <property type="entry name" value="DIPEPTIDE TRANSPORT ATP-BINDING PROTEIN DPPD"/>
    <property type="match status" value="1"/>
</dbReference>
<sequence length="314" mass="33329">MSVLEVKDLQVELMTTDAVVRAVDGVSFHIDEGETVTIIGESGSGKSTTAMALLRLLPDDLAVISGEARIAGQDVTGDRKVINQLRGRVVALIPQDPMTALNPIRTIGRQMTEAVRIKYPKLGRSEAKQRALSLMEQVHIRNPAKQFDAYPHQLSGGMLQRVLIAMAVSTDADLIVADEPTSALDVTVQAGILDLLLELQEQTGIALLLITHDLGVARLMSDRIHVMKSGVFVESGPVTDVVDHPQHPYTQKLLGAIPELGPWHDPALTEPSQPGPYAVGDVPDSGSVAPQTGSTEASGSAASGAKLVKEASHG</sequence>
<gene>
    <name evidence="10" type="ORF">FBY41_1792</name>
</gene>
<keyword evidence="5" id="KW-0547">Nucleotide-binding</keyword>
<feature type="compositionally biased region" description="Low complexity" evidence="8">
    <location>
        <begin position="292"/>
        <end position="305"/>
    </location>
</feature>
<dbReference type="EMBL" id="VFPM01000002">
    <property type="protein sequence ID" value="TQM61776.1"/>
    <property type="molecule type" value="Genomic_DNA"/>
</dbReference>
<evidence type="ECO:0000256" key="1">
    <source>
        <dbReference type="ARBA" id="ARBA00004202"/>
    </source>
</evidence>
<dbReference type="GO" id="GO:0005524">
    <property type="term" value="F:ATP binding"/>
    <property type="evidence" value="ECO:0007669"/>
    <property type="project" value="UniProtKB-KW"/>
</dbReference>
<proteinExistence type="inferred from homology"/>
<protein>
    <submittedName>
        <fullName evidence="10">Peptide/nickel transport system ATP-binding protein</fullName>
    </submittedName>
</protein>
<dbReference type="Gene3D" id="3.40.50.300">
    <property type="entry name" value="P-loop containing nucleotide triphosphate hydrolases"/>
    <property type="match status" value="1"/>
</dbReference>
<dbReference type="SMART" id="SM00382">
    <property type="entry name" value="AAA"/>
    <property type="match status" value="1"/>
</dbReference>
<comment type="subcellular location">
    <subcellularLocation>
        <location evidence="1">Cell membrane</location>
        <topology evidence="1">Peripheral membrane protein</topology>
    </subcellularLocation>
</comment>
<dbReference type="PANTHER" id="PTHR43297">
    <property type="entry name" value="OLIGOPEPTIDE TRANSPORT ATP-BINDING PROTEIN APPD"/>
    <property type="match status" value="1"/>
</dbReference>
<dbReference type="GO" id="GO:0015833">
    <property type="term" value="P:peptide transport"/>
    <property type="evidence" value="ECO:0007669"/>
    <property type="project" value="InterPro"/>
</dbReference>
<dbReference type="InterPro" id="IPR003593">
    <property type="entry name" value="AAA+_ATPase"/>
</dbReference>
<dbReference type="Proteomes" id="UP000316747">
    <property type="component" value="Unassembled WGS sequence"/>
</dbReference>
<comment type="similarity">
    <text evidence="2">Belongs to the ABC transporter superfamily.</text>
</comment>
<comment type="caution">
    <text evidence="10">The sequence shown here is derived from an EMBL/GenBank/DDBJ whole genome shotgun (WGS) entry which is preliminary data.</text>
</comment>
<evidence type="ECO:0000313" key="11">
    <source>
        <dbReference type="Proteomes" id="UP000316747"/>
    </source>
</evidence>
<evidence type="ECO:0000256" key="6">
    <source>
        <dbReference type="ARBA" id="ARBA00022840"/>
    </source>
</evidence>
<feature type="domain" description="ABC transporter" evidence="9">
    <location>
        <begin position="4"/>
        <end position="254"/>
    </location>
</feature>
<dbReference type="GO" id="GO:0016887">
    <property type="term" value="F:ATP hydrolysis activity"/>
    <property type="evidence" value="ECO:0007669"/>
    <property type="project" value="InterPro"/>
</dbReference>
<dbReference type="InterPro" id="IPR027417">
    <property type="entry name" value="P-loop_NTPase"/>
</dbReference>
<dbReference type="Pfam" id="PF00005">
    <property type="entry name" value="ABC_tran"/>
    <property type="match status" value="1"/>
</dbReference>
<dbReference type="FunFam" id="3.40.50.300:FF:000016">
    <property type="entry name" value="Oligopeptide ABC transporter ATP-binding component"/>
    <property type="match status" value="1"/>
</dbReference>
<evidence type="ECO:0000256" key="2">
    <source>
        <dbReference type="ARBA" id="ARBA00005417"/>
    </source>
</evidence>
<evidence type="ECO:0000256" key="7">
    <source>
        <dbReference type="ARBA" id="ARBA00023136"/>
    </source>
</evidence>
<accession>A0A543HTT8</accession>
<keyword evidence="3" id="KW-0813">Transport</keyword>
<feature type="region of interest" description="Disordered" evidence="8">
    <location>
        <begin position="261"/>
        <end position="314"/>
    </location>
</feature>
<reference evidence="10 11" key="1">
    <citation type="submission" date="2019-06" db="EMBL/GenBank/DDBJ databases">
        <title>Genome sequencing of plant associated microbes to promote plant fitness in Sorghum bicolor and Oryza sativa.</title>
        <authorList>
            <person name="Coleman-Derr D."/>
        </authorList>
    </citation>
    <scope>NUCLEOTIDE SEQUENCE [LARGE SCALE GENOMIC DNA]</scope>
    <source>
        <strain evidence="10 11">KV-663</strain>
    </source>
</reference>
<dbReference type="PROSITE" id="PS50893">
    <property type="entry name" value="ABC_TRANSPORTER_2"/>
    <property type="match status" value="1"/>
</dbReference>
<dbReference type="GO" id="GO:0005886">
    <property type="term" value="C:plasma membrane"/>
    <property type="evidence" value="ECO:0007669"/>
    <property type="project" value="UniProtKB-SubCell"/>
</dbReference>
<keyword evidence="7" id="KW-0472">Membrane</keyword>
<dbReference type="InterPro" id="IPR013563">
    <property type="entry name" value="Oligopep_ABC_C"/>
</dbReference>
<dbReference type="InterPro" id="IPR050388">
    <property type="entry name" value="ABC_Ni/Peptide_Import"/>
</dbReference>
<dbReference type="InterPro" id="IPR003439">
    <property type="entry name" value="ABC_transporter-like_ATP-bd"/>
</dbReference>
<evidence type="ECO:0000256" key="3">
    <source>
        <dbReference type="ARBA" id="ARBA00022448"/>
    </source>
</evidence>
<evidence type="ECO:0000256" key="4">
    <source>
        <dbReference type="ARBA" id="ARBA00022475"/>
    </source>
</evidence>
<dbReference type="PROSITE" id="PS00211">
    <property type="entry name" value="ABC_TRANSPORTER_1"/>
    <property type="match status" value="1"/>
</dbReference>
<keyword evidence="4" id="KW-1003">Cell membrane</keyword>
<dbReference type="SUPFAM" id="SSF52540">
    <property type="entry name" value="P-loop containing nucleoside triphosphate hydrolases"/>
    <property type="match status" value="1"/>
</dbReference>